<dbReference type="Gene3D" id="3.40.1080.10">
    <property type="entry name" value="Glutaconate Coenzyme A-transferase"/>
    <property type="match status" value="1"/>
</dbReference>
<reference evidence="3 4" key="1">
    <citation type="submission" date="2014-01" db="EMBL/GenBank/DDBJ databases">
        <title>Plasmidome dynamics in the species complex Clostridium novyi sensu lato converts strains of independent lineages into distinctly different pathogens.</title>
        <authorList>
            <person name="Skarin H."/>
            <person name="Segerman B."/>
        </authorList>
    </citation>
    <scope>NUCLEOTIDE SEQUENCE [LARGE SCALE GENOMIC DNA]</scope>
    <source>
        <strain evidence="3 4">DC5</strain>
    </source>
</reference>
<organism evidence="3 4">
    <name type="scientific">Clostridium botulinum C/D str. DC5</name>
    <dbReference type="NCBI Taxonomy" id="1443128"/>
    <lineage>
        <taxon>Bacteria</taxon>
        <taxon>Bacillati</taxon>
        <taxon>Bacillota</taxon>
        <taxon>Clostridia</taxon>
        <taxon>Eubacteriales</taxon>
        <taxon>Clostridiaceae</taxon>
        <taxon>Clostridium</taxon>
    </lineage>
</organism>
<dbReference type="PANTHER" id="PTHR13707">
    <property type="entry name" value="KETOACID-COENZYME A TRANSFERASE"/>
    <property type="match status" value="1"/>
</dbReference>
<evidence type="ECO:0000313" key="4">
    <source>
        <dbReference type="Proteomes" id="UP000030014"/>
    </source>
</evidence>
<dbReference type="AlphaFoldDB" id="A0A0A0IGR8"/>
<dbReference type="InterPro" id="IPR004165">
    <property type="entry name" value="CoA_trans_fam_I"/>
</dbReference>
<protein>
    <submittedName>
        <fullName evidence="3">Acetate CoA-transferase</fullName>
    </submittedName>
</protein>
<dbReference type="SMART" id="SM00882">
    <property type="entry name" value="CoA_trans"/>
    <property type="match status" value="1"/>
</dbReference>
<evidence type="ECO:0000256" key="2">
    <source>
        <dbReference type="ARBA" id="ARBA00022679"/>
    </source>
</evidence>
<dbReference type="SUPFAM" id="SSF100950">
    <property type="entry name" value="NagB/RpiA/CoA transferase-like"/>
    <property type="match status" value="1"/>
</dbReference>
<dbReference type="EMBL" id="JDRY01000029">
    <property type="protein sequence ID" value="KGM99758.1"/>
    <property type="molecule type" value="Genomic_DNA"/>
</dbReference>
<keyword evidence="2 3" id="KW-0808">Transferase</keyword>
<dbReference type="InterPro" id="IPR012791">
    <property type="entry name" value="3-oxoacid_CoA-transf_B"/>
</dbReference>
<dbReference type="RefSeq" id="WP_013726204.1">
    <property type="nucleotide sequence ID" value="NZ_JDRY01000029.1"/>
</dbReference>
<sequence>MNEREIIARRIGQEFKDGMVVNLGIGIPTGSANYIPEGVDVILQTENGGLRFGAAPKIGESDPDLGNAGGEPITMLPGGSAFDLATSLGIIRGGHVDMTVLGALEVDQEGNISNWKIPGVFVPGMGGAMDLLVGAKKVIVSLTHTNKKGESKILKRCKLPLSAAKAVDLIITEKAVMRVTDKGLVLEEVAPGVTVEEVVKLTEADLVIPENVKTMDI</sequence>
<evidence type="ECO:0000313" key="3">
    <source>
        <dbReference type="EMBL" id="KGM99758.1"/>
    </source>
</evidence>
<gene>
    <name evidence="3" type="ORF">Z955_05960</name>
</gene>
<dbReference type="Proteomes" id="UP000030014">
    <property type="component" value="Unassembled WGS sequence"/>
</dbReference>
<dbReference type="NCBIfam" id="TIGR02428">
    <property type="entry name" value="pcaJ_scoB_fam"/>
    <property type="match status" value="1"/>
</dbReference>
<name>A0A0A0IGR8_CLOBO</name>
<dbReference type="Pfam" id="PF01144">
    <property type="entry name" value="CoA_trans"/>
    <property type="match status" value="1"/>
</dbReference>
<evidence type="ECO:0000256" key="1">
    <source>
        <dbReference type="ARBA" id="ARBA00007047"/>
    </source>
</evidence>
<dbReference type="PANTHER" id="PTHR13707:SF60">
    <property type="entry name" value="ACETATE COA-TRANSFERASE SUBUNIT ALPHA"/>
    <property type="match status" value="1"/>
</dbReference>
<proteinExistence type="inferred from homology"/>
<dbReference type="InterPro" id="IPR037171">
    <property type="entry name" value="NagB/RpiA_transferase-like"/>
</dbReference>
<accession>A0A0A0IGR8</accession>
<comment type="similarity">
    <text evidence="1">Belongs to the 3-oxoacid CoA-transferase subunit B family.</text>
</comment>
<dbReference type="GO" id="GO:0008410">
    <property type="term" value="F:CoA-transferase activity"/>
    <property type="evidence" value="ECO:0007669"/>
    <property type="project" value="InterPro"/>
</dbReference>
<comment type="caution">
    <text evidence="3">The sequence shown here is derived from an EMBL/GenBank/DDBJ whole genome shotgun (WGS) entry which is preliminary data.</text>
</comment>